<feature type="transmembrane region" description="Helical" evidence="4">
    <location>
        <begin position="387"/>
        <end position="409"/>
    </location>
</feature>
<dbReference type="PANTHER" id="PTHR44227">
    <property type="match status" value="1"/>
</dbReference>
<keyword evidence="2 3" id="KW-0802">TPR repeat</keyword>
<gene>
    <name evidence="5" type="ordered locus">DMR_06800</name>
</gene>
<keyword evidence="4" id="KW-0472">Membrane</keyword>
<feature type="transmembrane region" description="Helical" evidence="4">
    <location>
        <begin position="16"/>
        <end position="41"/>
    </location>
</feature>
<dbReference type="Pfam" id="PF13432">
    <property type="entry name" value="TPR_16"/>
    <property type="match status" value="1"/>
</dbReference>
<evidence type="ECO:0000256" key="4">
    <source>
        <dbReference type="SAM" id="Phobius"/>
    </source>
</evidence>
<dbReference type="InterPro" id="IPR011990">
    <property type="entry name" value="TPR-like_helical_dom_sf"/>
</dbReference>
<dbReference type="eggNOG" id="COG0457">
    <property type="taxonomic scope" value="Bacteria"/>
</dbReference>
<dbReference type="InterPro" id="IPR052346">
    <property type="entry name" value="O-mannosyl-transferase_TMTC"/>
</dbReference>
<sequence>MQIEKNPLWRAGKHPLLWGCLLLTAVTVLNNWPMASFGFAWDDHGYVIRNYAIQDPVSLKTILWCLTAFAEANWHPMTWLALHLQFQFFGLNPGGYHVTNLLLHIANTLLLYALLYRTTRAVGKSLFVAALFSVHPLHIESVAWISEIKDVLSTFFFLLTLHAYASYARRPELWRYGLVGLLLALGLASKPMLVTAPFVMLLLDYWPLGRWTGGPEAAFPGAAGPRFPNRRLILEKLPFFAMVAVVCVLTFLAQREGGAVVHLGAISLALRLGNVANSYVLYLWRMLWPWPLSFFYPYTPVPPWRIVLCLCGLVALSLVAWRNRRRAPYVLCGWLWYLGTLVPVIGLVQVGSQAMADRYTYIPSIGVFVAAAWLLDALRTRLRVSVLLPAALAGATIFMAMSASLDYLLKWINEEELYQHGLNIYPDNAIALNNYGIYLVERQKNDRALQHFKKEMEINPQAARGLINLGSLALLERKYPEALQHLVAALRVNPKNGMIYYLLGQVFLKIHDYTVAEALFRHALHSKQSVSRAAAALADLYVTQGRHDEALDVAAAFLPNLYDKDPPKALLLWNASRAHRLKGDTAKAREVAAEALRLQPVFPNASRELALLALGDGALDAAVSLLKESHQQTPWEPENWALLGQLYLRQGKYSRAYEQFRRALTRSQELHATTETEIHLALAALLQRFGRPDIAALHVARAHDLRILCSPKDAPAFRSRLEEAAPAVSPPIQGSPQ</sequence>
<dbReference type="KEGG" id="dma:DMR_06800"/>
<feature type="transmembrane region" description="Helical" evidence="4">
    <location>
        <begin position="304"/>
        <end position="321"/>
    </location>
</feature>
<dbReference type="AlphaFoldDB" id="C4XJ07"/>
<keyword evidence="6" id="KW-1185">Reference proteome</keyword>
<dbReference type="SMART" id="SM00028">
    <property type="entry name" value="TPR"/>
    <property type="match status" value="5"/>
</dbReference>
<dbReference type="STRING" id="573370.DMR_06800"/>
<dbReference type="EMBL" id="AP010904">
    <property type="protein sequence ID" value="BAH74171.1"/>
    <property type="molecule type" value="Genomic_DNA"/>
</dbReference>
<feature type="transmembrane region" description="Helical" evidence="4">
    <location>
        <begin position="94"/>
        <end position="114"/>
    </location>
</feature>
<feature type="transmembrane region" description="Helical" evidence="4">
    <location>
        <begin position="260"/>
        <end position="284"/>
    </location>
</feature>
<protein>
    <submittedName>
        <fullName evidence="5">Hypothetical membrane protein</fullName>
    </submittedName>
</protein>
<feature type="repeat" description="TPR" evidence="3">
    <location>
        <begin position="637"/>
        <end position="670"/>
    </location>
</feature>
<dbReference type="OrthoDB" id="127293at2"/>
<feature type="transmembrane region" description="Helical" evidence="4">
    <location>
        <begin position="333"/>
        <end position="352"/>
    </location>
</feature>
<dbReference type="PROSITE" id="PS50005">
    <property type="entry name" value="TPR"/>
    <property type="match status" value="3"/>
</dbReference>
<dbReference type="SUPFAM" id="SSF48452">
    <property type="entry name" value="TPR-like"/>
    <property type="match status" value="2"/>
</dbReference>
<feature type="repeat" description="TPR" evidence="3">
    <location>
        <begin position="463"/>
        <end position="496"/>
    </location>
</feature>
<evidence type="ECO:0000313" key="5">
    <source>
        <dbReference type="EMBL" id="BAH74171.1"/>
    </source>
</evidence>
<dbReference type="HOGENOM" id="CLU_011615_5_0_7"/>
<dbReference type="Pfam" id="PF14559">
    <property type="entry name" value="TPR_19"/>
    <property type="match status" value="1"/>
</dbReference>
<feature type="transmembrane region" description="Helical" evidence="4">
    <location>
        <begin position="179"/>
        <end position="203"/>
    </location>
</feature>
<feature type="transmembrane region" description="Helical" evidence="4">
    <location>
        <begin position="237"/>
        <end position="253"/>
    </location>
</feature>
<accession>C4XJ07</accession>
<name>C4XJ07_SOLM1</name>
<dbReference type="PANTHER" id="PTHR44227:SF3">
    <property type="entry name" value="PROTEIN O-MANNOSYL-TRANSFERASE TMTC4"/>
    <property type="match status" value="1"/>
</dbReference>
<evidence type="ECO:0000256" key="2">
    <source>
        <dbReference type="ARBA" id="ARBA00022803"/>
    </source>
</evidence>
<keyword evidence="4" id="KW-0812">Transmembrane</keyword>
<evidence type="ECO:0000256" key="1">
    <source>
        <dbReference type="ARBA" id="ARBA00022737"/>
    </source>
</evidence>
<evidence type="ECO:0000256" key="3">
    <source>
        <dbReference type="PROSITE-ProRule" id="PRU00339"/>
    </source>
</evidence>
<keyword evidence="1" id="KW-0677">Repeat</keyword>
<reference evidence="5 6" key="1">
    <citation type="journal article" date="2009" name="Genome Res.">
        <title>Whole genome sequence of Desulfovibrio magneticus strain RS-1 revealed common gene clusters in magnetotactic bacteria.</title>
        <authorList>
            <person name="Nakazawa H."/>
            <person name="Arakaki A."/>
            <person name="Narita-Yamada S."/>
            <person name="Yashiro I."/>
            <person name="Jinno K."/>
            <person name="Aoki N."/>
            <person name="Tsuruyama A."/>
            <person name="Okamura Y."/>
            <person name="Tanikawa S."/>
            <person name="Fujita N."/>
            <person name="Takeyama H."/>
            <person name="Matsunaga T."/>
        </authorList>
    </citation>
    <scope>NUCLEOTIDE SEQUENCE [LARGE SCALE GENOMIC DNA]</scope>
    <source>
        <strain evidence="6">ATCC 700980 / DSM 13731 / RS-1</strain>
    </source>
</reference>
<evidence type="ECO:0000313" key="6">
    <source>
        <dbReference type="Proteomes" id="UP000009071"/>
    </source>
</evidence>
<feature type="transmembrane region" description="Helical" evidence="4">
    <location>
        <begin position="358"/>
        <end position="375"/>
    </location>
</feature>
<proteinExistence type="predicted"/>
<dbReference type="InterPro" id="IPR019734">
    <property type="entry name" value="TPR_rpt"/>
</dbReference>
<organism evidence="5 6">
    <name type="scientific">Solidesulfovibrio magneticus (strain ATCC 700980 / DSM 13731 / RS-1)</name>
    <name type="common">Desulfovibrio magneticus</name>
    <dbReference type="NCBI Taxonomy" id="573370"/>
    <lineage>
        <taxon>Bacteria</taxon>
        <taxon>Pseudomonadati</taxon>
        <taxon>Thermodesulfobacteriota</taxon>
        <taxon>Desulfovibrionia</taxon>
        <taxon>Desulfovibrionales</taxon>
        <taxon>Desulfovibrionaceae</taxon>
        <taxon>Solidesulfovibrio</taxon>
    </lineage>
</organism>
<dbReference type="Proteomes" id="UP000009071">
    <property type="component" value="Chromosome"/>
</dbReference>
<dbReference type="RefSeq" id="WP_012750246.1">
    <property type="nucleotide sequence ID" value="NC_012796.1"/>
</dbReference>
<feature type="repeat" description="TPR" evidence="3">
    <location>
        <begin position="429"/>
        <end position="462"/>
    </location>
</feature>
<keyword evidence="4" id="KW-1133">Transmembrane helix</keyword>
<dbReference type="Gene3D" id="1.25.40.10">
    <property type="entry name" value="Tetratricopeptide repeat domain"/>
    <property type="match status" value="2"/>
</dbReference>